<feature type="region of interest" description="Disordered" evidence="10">
    <location>
        <begin position="287"/>
        <end position="319"/>
    </location>
</feature>
<gene>
    <name evidence="9" type="primary">ftsQ</name>
    <name evidence="12" type="ORF">ACFQ1E_05135</name>
</gene>
<name>A0ABW3H2L8_9SPHN</name>
<dbReference type="Proteomes" id="UP001596977">
    <property type="component" value="Unassembled WGS sequence"/>
</dbReference>
<dbReference type="InterPro" id="IPR034746">
    <property type="entry name" value="POTRA"/>
</dbReference>
<feature type="transmembrane region" description="Helical" evidence="9">
    <location>
        <begin position="50"/>
        <end position="72"/>
    </location>
</feature>
<evidence type="ECO:0000256" key="2">
    <source>
        <dbReference type="ARBA" id="ARBA00022475"/>
    </source>
</evidence>
<dbReference type="Gene3D" id="3.40.50.11690">
    <property type="entry name" value="Cell division protein FtsQ/DivIB"/>
    <property type="match status" value="1"/>
</dbReference>
<keyword evidence="8 9" id="KW-0131">Cell cycle</keyword>
<keyword evidence="13" id="KW-1185">Reference proteome</keyword>
<sequence length="319" mass="34739">MSKRAPSRPPAKGRKPAAKRPPQQRRRQGPGAIDRAVSALGLSHDAIRRITAWGLVGLAGAGAIGVASWFGVPAMAGQAVSEAIGDAGLRLNAIEITGLRRMDRDTVYAQALDQKSRAMPLIDLAGVRERLLRYPWIEDARVSRRLPDTLVIHIVEREPAAIWQHHQGQLTLIDVKGFPIAPVSRDAMPNLPLLIGDTANTQELARRRLLDAAPSLKPLVKAAAWVGNRRWDLFFDTGEKLQLPEGEAAAVAALTRFAKRDADFRVLGRGVISFDMRNEGQFVIRMPRAQPAPSPSPSQAAQAREDAPEREGDIAKSGE</sequence>
<evidence type="ECO:0000313" key="12">
    <source>
        <dbReference type="EMBL" id="MFD0945716.1"/>
    </source>
</evidence>
<accession>A0ABW3H2L8</accession>
<keyword evidence="3 9" id="KW-0997">Cell inner membrane</keyword>
<evidence type="ECO:0000259" key="11">
    <source>
        <dbReference type="PROSITE" id="PS51779"/>
    </source>
</evidence>
<keyword evidence="5 9" id="KW-0812">Transmembrane</keyword>
<evidence type="ECO:0000256" key="10">
    <source>
        <dbReference type="SAM" id="MobiDB-lite"/>
    </source>
</evidence>
<comment type="similarity">
    <text evidence="9">Belongs to the FtsQ/DivIB family. FtsQ subfamily.</text>
</comment>
<dbReference type="InterPro" id="IPR045335">
    <property type="entry name" value="FtsQ_C_sf"/>
</dbReference>
<dbReference type="InterPro" id="IPR013685">
    <property type="entry name" value="POTRA_FtsQ_type"/>
</dbReference>
<proteinExistence type="inferred from homology"/>
<reference evidence="13" key="1">
    <citation type="journal article" date="2019" name="Int. J. Syst. Evol. Microbiol.">
        <title>The Global Catalogue of Microorganisms (GCM) 10K type strain sequencing project: providing services to taxonomists for standard genome sequencing and annotation.</title>
        <authorList>
            <consortium name="The Broad Institute Genomics Platform"/>
            <consortium name="The Broad Institute Genome Sequencing Center for Infectious Disease"/>
            <person name="Wu L."/>
            <person name="Ma J."/>
        </authorList>
    </citation>
    <scope>NUCLEOTIDE SEQUENCE [LARGE SCALE GENOMIC DNA]</scope>
    <source>
        <strain evidence="13">CCUG 62982</strain>
    </source>
</reference>
<feature type="region of interest" description="Disordered" evidence="10">
    <location>
        <begin position="1"/>
        <end position="32"/>
    </location>
</feature>
<dbReference type="RefSeq" id="WP_264943478.1">
    <property type="nucleotide sequence ID" value="NZ_JAPDRA010000002.1"/>
</dbReference>
<keyword evidence="4 9" id="KW-0132">Cell division</keyword>
<dbReference type="PANTHER" id="PTHR35851">
    <property type="entry name" value="CELL DIVISION PROTEIN FTSQ"/>
    <property type="match status" value="1"/>
</dbReference>
<feature type="domain" description="POTRA" evidence="11">
    <location>
        <begin position="89"/>
        <end position="157"/>
    </location>
</feature>
<evidence type="ECO:0000256" key="8">
    <source>
        <dbReference type="ARBA" id="ARBA00023306"/>
    </source>
</evidence>
<evidence type="ECO:0000313" key="13">
    <source>
        <dbReference type="Proteomes" id="UP001596977"/>
    </source>
</evidence>
<feature type="compositionally biased region" description="Basic and acidic residues" evidence="10">
    <location>
        <begin position="303"/>
        <end position="319"/>
    </location>
</feature>
<evidence type="ECO:0000256" key="7">
    <source>
        <dbReference type="ARBA" id="ARBA00023136"/>
    </source>
</evidence>
<comment type="caution">
    <text evidence="12">The sequence shown here is derived from an EMBL/GenBank/DDBJ whole genome shotgun (WGS) entry which is preliminary data.</text>
</comment>
<comment type="subcellular location">
    <subcellularLocation>
        <location evidence="9">Cell inner membrane</location>
        <topology evidence="9">Single-pass type II membrane protein</topology>
    </subcellularLocation>
    <subcellularLocation>
        <location evidence="1">Membrane</location>
    </subcellularLocation>
    <text evidence="9">Localizes to the division septum.</text>
</comment>
<dbReference type="HAMAP" id="MF_00911">
    <property type="entry name" value="FtsQ_subfam"/>
    <property type="match status" value="1"/>
</dbReference>
<dbReference type="Pfam" id="PF08478">
    <property type="entry name" value="POTRA_1"/>
    <property type="match status" value="1"/>
</dbReference>
<dbReference type="EMBL" id="JBHTJG010000002">
    <property type="protein sequence ID" value="MFD0945716.1"/>
    <property type="molecule type" value="Genomic_DNA"/>
</dbReference>
<evidence type="ECO:0000256" key="6">
    <source>
        <dbReference type="ARBA" id="ARBA00022989"/>
    </source>
</evidence>
<evidence type="ECO:0000256" key="9">
    <source>
        <dbReference type="HAMAP-Rule" id="MF_00911"/>
    </source>
</evidence>
<dbReference type="InterPro" id="IPR005548">
    <property type="entry name" value="Cell_div_FtsQ/DivIB_C"/>
</dbReference>
<dbReference type="Pfam" id="PF03799">
    <property type="entry name" value="FtsQ_DivIB_C"/>
    <property type="match status" value="1"/>
</dbReference>
<protein>
    <recommendedName>
        <fullName evidence="9">Cell division protein FtsQ</fullName>
    </recommendedName>
</protein>
<evidence type="ECO:0000256" key="4">
    <source>
        <dbReference type="ARBA" id="ARBA00022618"/>
    </source>
</evidence>
<evidence type="ECO:0000256" key="3">
    <source>
        <dbReference type="ARBA" id="ARBA00022519"/>
    </source>
</evidence>
<dbReference type="PROSITE" id="PS51779">
    <property type="entry name" value="POTRA"/>
    <property type="match status" value="1"/>
</dbReference>
<dbReference type="Gene3D" id="3.10.20.310">
    <property type="entry name" value="membrane protein fhac"/>
    <property type="match status" value="1"/>
</dbReference>
<evidence type="ECO:0000256" key="5">
    <source>
        <dbReference type="ARBA" id="ARBA00022692"/>
    </source>
</evidence>
<keyword evidence="2 9" id="KW-1003">Cell membrane</keyword>
<keyword evidence="6 9" id="KW-1133">Transmembrane helix</keyword>
<dbReference type="PANTHER" id="PTHR35851:SF1">
    <property type="entry name" value="CELL DIVISION PROTEIN FTSQ"/>
    <property type="match status" value="1"/>
</dbReference>
<evidence type="ECO:0000256" key="1">
    <source>
        <dbReference type="ARBA" id="ARBA00004370"/>
    </source>
</evidence>
<dbReference type="GO" id="GO:0051301">
    <property type="term" value="P:cell division"/>
    <property type="evidence" value="ECO:0007669"/>
    <property type="project" value="UniProtKB-KW"/>
</dbReference>
<organism evidence="12 13">
    <name type="scientific">Sphingomonas canadensis</name>
    <dbReference type="NCBI Taxonomy" id="1219257"/>
    <lineage>
        <taxon>Bacteria</taxon>
        <taxon>Pseudomonadati</taxon>
        <taxon>Pseudomonadota</taxon>
        <taxon>Alphaproteobacteria</taxon>
        <taxon>Sphingomonadales</taxon>
        <taxon>Sphingomonadaceae</taxon>
        <taxon>Sphingomonas</taxon>
    </lineage>
</organism>
<comment type="function">
    <text evidence="9">Essential cell division protein.</text>
</comment>
<dbReference type="InterPro" id="IPR026579">
    <property type="entry name" value="FtsQ"/>
</dbReference>
<keyword evidence="7 9" id="KW-0472">Membrane</keyword>
<feature type="compositionally biased region" description="Basic residues" evidence="10">
    <location>
        <begin position="1"/>
        <end position="28"/>
    </location>
</feature>